<dbReference type="Proteomes" id="UP000824074">
    <property type="component" value="Unassembled WGS sequence"/>
</dbReference>
<protein>
    <submittedName>
        <fullName evidence="1">DUF1016 family protein</fullName>
    </submittedName>
</protein>
<dbReference type="EMBL" id="DVMT01000014">
    <property type="protein sequence ID" value="HIU39886.1"/>
    <property type="molecule type" value="Genomic_DNA"/>
</dbReference>
<sequence>MDKNIKSVDESKTIGIIICKKNNEFILEYCSDKRILSKECQLVQ</sequence>
<accession>A0A9D1INK4</accession>
<organism evidence="1 2">
    <name type="scientific">Candidatus Aphodocola excrementigallinarum</name>
    <dbReference type="NCBI Taxonomy" id="2840670"/>
    <lineage>
        <taxon>Bacteria</taxon>
        <taxon>Bacillati</taxon>
        <taxon>Bacillota</taxon>
        <taxon>Bacilli</taxon>
        <taxon>Candidatus Aphodocola</taxon>
    </lineage>
</organism>
<reference evidence="1" key="2">
    <citation type="journal article" date="2021" name="PeerJ">
        <title>Extensive microbial diversity within the chicken gut microbiome revealed by metagenomics and culture.</title>
        <authorList>
            <person name="Gilroy R."/>
            <person name="Ravi A."/>
            <person name="Getino M."/>
            <person name="Pursley I."/>
            <person name="Horton D.L."/>
            <person name="Alikhan N.F."/>
            <person name="Baker D."/>
            <person name="Gharbi K."/>
            <person name="Hall N."/>
            <person name="Watson M."/>
            <person name="Adriaenssens E.M."/>
            <person name="Foster-Nyarko E."/>
            <person name="Jarju S."/>
            <person name="Secka A."/>
            <person name="Antonio M."/>
            <person name="Oren A."/>
            <person name="Chaudhuri R.R."/>
            <person name="La Ragione R."/>
            <person name="Hildebrand F."/>
            <person name="Pallen M.J."/>
        </authorList>
    </citation>
    <scope>NUCLEOTIDE SEQUENCE</scope>
    <source>
        <strain evidence="1">CHK193-30670</strain>
    </source>
</reference>
<proteinExistence type="predicted"/>
<evidence type="ECO:0000313" key="1">
    <source>
        <dbReference type="EMBL" id="HIU39886.1"/>
    </source>
</evidence>
<gene>
    <name evidence="1" type="ORF">IAB68_01110</name>
</gene>
<evidence type="ECO:0000313" key="2">
    <source>
        <dbReference type="Proteomes" id="UP000824074"/>
    </source>
</evidence>
<comment type="caution">
    <text evidence="1">The sequence shown here is derived from an EMBL/GenBank/DDBJ whole genome shotgun (WGS) entry which is preliminary data.</text>
</comment>
<dbReference type="AlphaFoldDB" id="A0A9D1INK4"/>
<name>A0A9D1INK4_9FIRM</name>
<reference evidence="1" key="1">
    <citation type="submission" date="2020-10" db="EMBL/GenBank/DDBJ databases">
        <authorList>
            <person name="Gilroy R."/>
        </authorList>
    </citation>
    <scope>NUCLEOTIDE SEQUENCE</scope>
    <source>
        <strain evidence="1">CHK193-30670</strain>
    </source>
</reference>